<keyword evidence="2" id="KW-1185">Reference proteome</keyword>
<accession>A0AA40VUB4</accession>
<dbReference type="PANTHER" id="PTHR38440:SF1">
    <property type="entry name" value="UPF0398 PROTEIN SPR0331"/>
    <property type="match status" value="1"/>
</dbReference>
<name>A0AA40VUB4_9NOST</name>
<organism evidence="1 2">
    <name type="scientific">Komarekiella delphini-convector SJRDD-AB1</name>
    <dbReference type="NCBI Taxonomy" id="2593771"/>
    <lineage>
        <taxon>Bacteria</taxon>
        <taxon>Bacillati</taxon>
        <taxon>Cyanobacteriota</taxon>
        <taxon>Cyanophyceae</taxon>
        <taxon>Nostocales</taxon>
        <taxon>Nostocaceae</taxon>
        <taxon>Komarekiella</taxon>
        <taxon>Komarekiella delphini-convector</taxon>
    </lineage>
</organism>
<evidence type="ECO:0000313" key="1">
    <source>
        <dbReference type="EMBL" id="MBD6620010.1"/>
    </source>
</evidence>
<dbReference type="InterPro" id="IPR010697">
    <property type="entry name" value="YspA"/>
</dbReference>
<dbReference type="Gene3D" id="3.40.50.450">
    <property type="match status" value="1"/>
</dbReference>
<comment type="caution">
    <text evidence="1">The sequence shown here is derived from an EMBL/GenBank/DDBJ whole genome shotgun (WGS) entry which is preliminary data.</text>
</comment>
<sequence length="174" mass="19737">MDTDLMNKIIAGTGHRPEKLGGYKDEVFTRLIALCSASLKKMQATEVISGMALGFDQALAIAAIELEIPLVAAIPFKGQDDKWQQQDKERYEDILFRAKQIVYVDKTTKYSTEHIGYSAEKMQKRNEYMVDHCDELLALFDGTASGTANCVNYAETQRKPVLNVWKSWVKYRGF</sequence>
<dbReference type="SUPFAM" id="SSF102405">
    <property type="entry name" value="MCP/YpsA-like"/>
    <property type="match status" value="1"/>
</dbReference>
<dbReference type="PANTHER" id="PTHR38440">
    <property type="entry name" value="UPF0398 PROTEIN YPSA"/>
    <property type="match status" value="1"/>
</dbReference>
<dbReference type="Pfam" id="PF06908">
    <property type="entry name" value="YpsA"/>
    <property type="match status" value="1"/>
</dbReference>
<proteinExistence type="predicted"/>
<evidence type="ECO:0000313" key="2">
    <source>
        <dbReference type="Proteomes" id="UP001165986"/>
    </source>
</evidence>
<gene>
    <name evidence="1" type="ORF">FNW02_30490</name>
</gene>
<protein>
    <submittedName>
        <fullName evidence="1">DUF1273 family protein</fullName>
    </submittedName>
</protein>
<dbReference type="Proteomes" id="UP001165986">
    <property type="component" value="Unassembled WGS sequence"/>
</dbReference>
<reference evidence="1" key="1">
    <citation type="submission" date="2019-07" db="EMBL/GenBank/DDBJ databases">
        <title>Toxilogical consequences of a new and cryptic species of cyanobacteria (Komarekiella delphini-convector) recovered from the epidermis of a bottlenose dolphin and 1500 ft. in the air.</title>
        <authorList>
            <person name="Brown A.O."/>
            <person name="Dvorak P."/>
            <person name="Villanueva C.D."/>
            <person name="Foss A.J."/>
            <person name="Garvey A.D."/>
            <person name="Gibson Q.A."/>
            <person name="Johansen J.R."/>
            <person name="Casamatta D.A."/>
        </authorList>
    </citation>
    <scope>NUCLEOTIDE SEQUENCE</scope>
    <source>
        <strain evidence="1">SJRDD-AB1</strain>
    </source>
</reference>
<dbReference type="EMBL" id="VJXY01000053">
    <property type="protein sequence ID" value="MBD6620010.1"/>
    <property type="molecule type" value="Genomic_DNA"/>
</dbReference>
<dbReference type="AlphaFoldDB" id="A0AA40VUB4"/>